<accession>T1JA94</accession>
<dbReference type="PANTHER" id="PTHR16231">
    <property type="entry name" value="COMM DOMAIN-CONTAINING PROTEIN 4-8 FAMILY MEMBER"/>
    <property type="match status" value="1"/>
</dbReference>
<reference evidence="3" key="1">
    <citation type="submission" date="2011-05" db="EMBL/GenBank/DDBJ databases">
        <authorList>
            <person name="Richards S.R."/>
            <person name="Qu J."/>
            <person name="Jiang H."/>
            <person name="Jhangiani S.N."/>
            <person name="Agravi P."/>
            <person name="Goodspeed R."/>
            <person name="Gross S."/>
            <person name="Mandapat C."/>
            <person name="Jackson L."/>
            <person name="Mathew T."/>
            <person name="Pu L."/>
            <person name="Thornton R."/>
            <person name="Saada N."/>
            <person name="Wilczek-Boney K.B."/>
            <person name="Lee S."/>
            <person name="Kovar C."/>
            <person name="Wu Y."/>
            <person name="Scherer S.E."/>
            <person name="Worley K.C."/>
            <person name="Muzny D.M."/>
            <person name="Gibbs R."/>
        </authorList>
    </citation>
    <scope>NUCLEOTIDE SEQUENCE</scope>
    <source>
        <strain evidence="3">Brora</strain>
    </source>
</reference>
<dbReference type="eggNOG" id="ENOG502S00F">
    <property type="taxonomic scope" value="Eukaryota"/>
</dbReference>
<keyword evidence="3" id="KW-1185">Reference proteome</keyword>
<dbReference type="STRING" id="126957.T1JA94"/>
<sequence>MVDEAAGEDSGLQLLNRCPANALPQLLHEVIDEICGDKDITFNKYENQWNIDEWTTLLIVLKSFIGICAKNDHIPKVNGISQDIHENIEKCISVRSEELHRHLINETCAISETYLKDFDWTVKYVLGSDSMASIKTPLLSLDLELKRVKKSEIVSVEMTKEDLLKLINNLETAYKNMRDLKA</sequence>
<evidence type="ECO:0000313" key="3">
    <source>
        <dbReference type="Proteomes" id="UP000014500"/>
    </source>
</evidence>
<dbReference type="AlphaFoldDB" id="T1JA94"/>
<dbReference type="Pfam" id="PF07258">
    <property type="entry name" value="COMM_domain"/>
    <property type="match status" value="1"/>
</dbReference>
<dbReference type="PROSITE" id="PS51269">
    <property type="entry name" value="COMM"/>
    <property type="match status" value="1"/>
</dbReference>
<dbReference type="Proteomes" id="UP000014500">
    <property type="component" value="Unassembled WGS sequence"/>
</dbReference>
<dbReference type="PhylomeDB" id="T1JA94"/>
<dbReference type="InterPro" id="IPR017920">
    <property type="entry name" value="COMM"/>
</dbReference>
<organism evidence="2 3">
    <name type="scientific">Strigamia maritima</name>
    <name type="common">European centipede</name>
    <name type="synonym">Geophilus maritimus</name>
    <dbReference type="NCBI Taxonomy" id="126957"/>
    <lineage>
        <taxon>Eukaryota</taxon>
        <taxon>Metazoa</taxon>
        <taxon>Ecdysozoa</taxon>
        <taxon>Arthropoda</taxon>
        <taxon>Myriapoda</taxon>
        <taxon>Chilopoda</taxon>
        <taxon>Pleurostigmophora</taxon>
        <taxon>Geophilomorpha</taxon>
        <taxon>Linotaeniidae</taxon>
        <taxon>Strigamia</taxon>
    </lineage>
</organism>
<dbReference type="Pfam" id="PF22838">
    <property type="entry name" value="COMMD8_HN"/>
    <property type="match status" value="1"/>
</dbReference>
<evidence type="ECO:0000313" key="2">
    <source>
        <dbReference type="EnsemblMetazoa" id="SMAR010654-PA"/>
    </source>
</evidence>
<proteinExistence type="predicted"/>
<evidence type="ECO:0000259" key="1">
    <source>
        <dbReference type="PROSITE" id="PS51269"/>
    </source>
</evidence>
<feature type="domain" description="COMM" evidence="1">
    <location>
        <begin position="114"/>
        <end position="181"/>
    </location>
</feature>
<dbReference type="OMA" id="KLCHRVV"/>
<name>T1JA94_STRMM</name>
<dbReference type="InterPro" id="IPR055184">
    <property type="entry name" value="COMMD8_HN"/>
</dbReference>
<reference evidence="2" key="2">
    <citation type="submission" date="2015-02" db="UniProtKB">
        <authorList>
            <consortium name="EnsemblMetazoa"/>
        </authorList>
    </citation>
    <scope>IDENTIFICATION</scope>
</reference>
<protein>
    <recommendedName>
        <fullName evidence="1">COMM domain-containing protein</fullName>
    </recommendedName>
</protein>
<dbReference type="PANTHER" id="PTHR16231:SF0">
    <property type="entry name" value="COMM DOMAIN-CONTAINING PROTEIN 8"/>
    <property type="match status" value="1"/>
</dbReference>
<dbReference type="EMBL" id="JH431987">
    <property type="status" value="NOT_ANNOTATED_CDS"/>
    <property type="molecule type" value="Genomic_DNA"/>
</dbReference>
<dbReference type="InterPro" id="IPR047155">
    <property type="entry name" value="COMMD4/6/7/8"/>
</dbReference>
<dbReference type="EnsemblMetazoa" id="SMAR010654-RA">
    <property type="protein sequence ID" value="SMAR010654-PA"/>
    <property type="gene ID" value="SMAR010654"/>
</dbReference>
<dbReference type="HOGENOM" id="CLU_116006_0_0_1"/>